<evidence type="ECO:0000313" key="12">
    <source>
        <dbReference type="EMBL" id="OGN33973.1"/>
    </source>
</evidence>
<proteinExistence type="inferred from homology"/>
<dbReference type="AlphaFoldDB" id="A0A1F8H8P8"/>
<dbReference type="Gene3D" id="3.40.120.10">
    <property type="entry name" value="Alpha-D-Glucose-1,6-Bisphosphate, subunit A, domain 3"/>
    <property type="match status" value="3"/>
</dbReference>
<evidence type="ECO:0000256" key="4">
    <source>
        <dbReference type="ARBA" id="ARBA00022723"/>
    </source>
</evidence>
<feature type="domain" description="Alpha-D-phosphohexomutase alpha/beta/alpha" evidence="9">
    <location>
        <begin position="6"/>
        <end position="135"/>
    </location>
</feature>
<dbReference type="CDD" id="cd03089">
    <property type="entry name" value="PMM_PGM"/>
    <property type="match status" value="1"/>
</dbReference>
<dbReference type="Pfam" id="PF02878">
    <property type="entry name" value="PGM_PMM_I"/>
    <property type="match status" value="1"/>
</dbReference>
<name>A0A1F8H8P8_9BACT</name>
<dbReference type="PROSITE" id="PS00710">
    <property type="entry name" value="PGM_PMM"/>
    <property type="match status" value="1"/>
</dbReference>
<dbReference type="Pfam" id="PF02879">
    <property type="entry name" value="PGM_PMM_II"/>
    <property type="match status" value="1"/>
</dbReference>
<evidence type="ECO:0000259" key="10">
    <source>
        <dbReference type="Pfam" id="PF02879"/>
    </source>
</evidence>
<dbReference type="Pfam" id="PF00408">
    <property type="entry name" value="PGM_PMM_IV"/>
    <property type="match status" value="1"/>
</dbReference>
<comment type="similarity">
    <text evidence="2 7">Belongs to the phosphohexose mutase family.</text>
</comment>
<protein>
    <recommendedName>
        <fullName evidence="14">Phosphomannomutase/phosphoglucomutase</fullName>
    </recommendedName>
</protein>
<evidence type="ECO:0000256" key="7">
    <source>
        <dbReference type="RuleBase" id="RU004326"/>
    </source>
</evidence>
<dbReference type="Proteomes" id="UP000177745">
    <property type="component" value="Unassembled WGS sequence"/>
</dbReference>
<evidence type="ECO:0000259" key="9">
    <source>
        <dbReference type="Pfam" id="PF02878"/>
    </source>
</evidence>
<keyword evidence="3" id="KW-0597">Phosphoprotein</keyword>
<dbReference type="GO" id="GO:0000287">
    <property type="term" value="F:magnesium ion binding"/>
    <property type="evidence" value="ECO:0007669"/>
    <property type="project" value="InterPro"/>
</dbReference>
<dbReference type="InterPro" id="IPR005845">
    <property type="entry name" value="A-D-PHexomutase_a/b/a-II"/>
</dbReference>
<dbReference type="Gene3D" id="3.30.310.50">
    <property type="entry name" value="Alpha-D-phosphohexomutase, C-terminal domain"/>
    <property type="match status" value="1"/>
</dbReference>
<evidence type="ECO:0000256" key="5">
    <source>
        <dbReference type="ARBA" id="ARBA00022842"/>
    </source>
</evidence>
<dbReference type="InterPro" id="IPR005841">
    <property type="entry name" value="Alpha-D-phosphohexomutase_SF"/>
</dbReference>
<evidence type="ECO:0000256" key="2">
    <source>
        <dbReference type="ARBA" id="ARBA00010231"/>
    </source>
</evidence>
<organism evidence="12 13">
    <name type="scientific">Candidatus Yanofskybacteria bacterium RIFCSPLOWO2_12_FULL_43_11b</name>
    <dbReference type="NCBI Taxonomy" id="1802710"/>
    <lineage>
        <taxon>Bacteria</taxon>
        <taxon>Candidatus Yanofskyibacteriota</taxon>
    </lineage>
</organism>
<comment type="cofactor">
    <cofactor evidence="1">
        <name>Mg(2+)</name>
        <dbReference type="ChEBI" id="CHEBI:18420"/>
    </cofactor>
</comment>
<feature type="domain" description="Alpha-D-phosphohexomutase alpha/beta/alpha" evidence="10">
    <location>
        <begin position="159"/>
        <end position="257"/>
    </location>
</feature>
<dbReference type="GO" id="GO:0005975">
    <property type="term" value="P:carbohydrate metabolic process"/>
    <property type="evidence" value="ECO:0007669"/>
    <property type="project" value="InterPro"/>
</dbReference>
<keyword evidence="5 7" id="KW-0460">Magnesium</keyword>
<dbReference type="InterPro" id="IPR036900">
    <property type="entry name" value="A-D-PHexomutase_C_sf"/>
</dbReference>
<feature type="domain" description="Alpha-D-phosphohexomutase alpha/beta/alpha" evidence="11">
    <location>
        <begin position="262"/>
        <end position="368"/>
    </location>
</feature>
<gene>
    <name evidence="12" type="ORF">A3G51_00580</name>
</gene>
<dbReference type="SUPFAM" id="SSF53738">
    <property type="entry name" value="Phosphoglucomutase, first 3 domains"/>
    <property type="match status" value="3"/>
</dbReference>
<evidence type="ECO:0000259" key="8">
    <source>
        <dbReference type="Pfam" id="PF00408"/>
    </source>
</evidence>
<comment type="caution">
    <text evidence="12">The sequence shown here is derived from an EMBL/GenBank/DDBJ whole genome shotgun (WGS) entry which is preliminary data.</text>
</comment>
<reference evidence="12 13" key="1">
    <citation type="journal article" date="2016" name="Nat. Commun.">
        <title>Thousands of microbial genomes shed light on interconnected biogeochemical processes in an aquifer system.</title>
        <authorList>
            <person name="Anantharaman K."/>
            <person name="Brown C.T."/>
            <person name="Hug L.A."/>
            <person name="Sharon I."/>
            <person name="Castelle C.J."/>
            <person name="Probst A.J."/>
            <person name="Thomas B.C."/>
            <person name="Singh A."/>
            <person name="Wilkins M.J."/>
            <person name="Karaoz U."/>
            <person name="Brodie E.L."/>
            <person name="Williams K.H."/>
            <person name="Hubbard S.S."/>
            <person name="Banfield J.F."/>
        </authorList>
    </citation>
    <scope>NUCLEOTIDE SEQUENCE [LARGE SCALE GENOMIC DNA]</scope>
</reference>
<dbReference type="InterPro" id="IPR005843">
    <property type="entry name" value="A-D-PHexomutase_C"/>
</dbReference>
<accession>A0A1F8H8P8</accession>
<sequence length="450" mass="49826">MLNVSNIFRAYDVRGIYPQEINTDIAKRVGNAVVRYLEAHSTDFGQTKTIIVGEDGRIGSPELRRAVIEGITSAGTGVVYIGRCTTPLFYFAVNRLHADGGIMITASHNPAQYNGFKFVGLGSVPIAADSGLFEIEKLSADYVIADKCGGVKEANPVNDYVDEVIKRAGGFRNNLKVVIDASNGITSVTSKPLLDKLGISFIPLNFDIDGSFPNHSPDISKEENLQQLRKSVLDNGADLGLAFDGDGDRVVFIDKSGAYVRPDYILALLFKNSSSFFKKPKVVYDLRFTKSVREYFGSNGLRSKVGYTFIKKIMRETGADLGAELAGHFYLKDMNYSEAASLIMLRVLKIINREKKSLGELVKPWQKYFNSGEINIDAARGSEKISGLKAKYSDGKTDELDGLTVEYGNWWFNIRHSNTQPIIRLVVEADTKELMDQKVSELVLKIKKEP</sequence>
<dbReference type="InterPro" id="IPR016066">
    <property type="entry name" value="A-D-PHexomutase_CS"/>
</dbReference>
<evidence type="ECO:0000313" key="13">
    <source>
        <dbReference type="Proteomes" id="UP000177745"/>
    </source>
</evidence>
<evidence type="ECO:0000256" key="3">
    <source>
        <dbReference type="ARBA" id="ARBA00022553"/>
    </source>
</evidence>
<dbReference type="PANTHER" id="PTHR43771">
    <property type="entry name" value="PHOSPHOMANNOMUTASE"/>
    <property type="match status" value="1"/>
</dbReference>
<dbReference type="InterPro" id="IPR005846">
    <property type="entry name" value="A-D-PHexomutase_a/b/a-III"/>
</dbReference>
<dbReference type="InterPro" id="IPR005844">
    <property type="entry name" value="A-D-PHexomutase_a/b/a-I"/>
</dbReference>
<dbReference type="PRINTS" id="PR00509">
    <property type="entry name" value="PGMPMM"/>
</dbReference>
<keyword evidence="4 7" id="KW-0479">Metal-binding</keyword>
<dbReference type="InterPro" id="IPR016055">
    <property type="entry name" value="A-D-PHexomutase_a/b/a-I/II/III"/>
</dbReference>
<dbReference type="GO" id="GO:0016868">
    <property type="term" value="F:intramolecular phosphotransferase activity"/>
    <property type="evidence" value="ECO:0007669"/>
    <property type="project" value="InterPro"/>
</dbReference>
<evidence type="ECO:0000256" key="1">
    <source>
        <dbReference type="ARBA" id="ARBA00001946"/>
    </source>
</evidence>
<keyword evidence="6" id="KW-0413">Isomerase</keyword>
<evidence type="ECO:0008006" key="14">
    <source>
        <dbReference type="Google" id="ProtNLM"/>
    </source>
</evidence>
<feature type="domain" description="Alpha-D-phosphohexomutase C-terminal" evidence="8">
    <location>
        <begin position="374"/>
        <end position="439"/>
    </location>
</feature>
<evidence type="ECO:0000259" key="11">
    <source>
        <dbReference type="Pfam" id="PF02880"/>
    </source>
</evidence>
<dbReference type="SUPFAM" id="SSF55957">
    <property type="entry name" value="Phosphoglucomutase, C-terminal domain"/>
    <property type="match status" value="1"/>
</dbReference>
<dbReference type="Pfam" id="PF02880">
    <property type="entry name" value="PGM_PMM_III"/>
    <property type="match status" value="1"/>
</dbReference>
<dbReference type="EMBL" id="MGKY01000008">
    <property type="protein sequence ID" value="OGN33973.1"/>
    <property type="molecule type" value="Genomic_DNA"/>
</dbReference>
<dbReference type="PANTHER" id="PTHR43771:SF1">
    <property type="entry name" value="PHOSPHOMANNOMUTASE"/>
    <property type="match status" value="1"/>
</dbReference>
<evidence type="ECO:0000256" key="6">
    <source>
        <dbReference type="ARBA" id="ARBA00023235"/>
    </source>
</evidence>